<dbReference type="AlphaFoldDB" id="A0A8X6TF36"/>
<dbReference type="EMBL" id="BMAW01006950">
    <property type="protein sequence ID" value="GFT01453.1"/>
    <property type="molecule type" value="Genomic_DNA"/>
</dbReference>
<accession>A0A8X6TF36</accession>
<comment type="caution">
    <text evidence="1">The sequence shown here is derived from an EMBL/GenBank/DDBJ whole genome shotgun (WGS) entry which is preliminary data.</text>
</comment>
<dbReference type="Proteomes" id="UP000887013">
    <property type="component" value="Unassembled WGS sequence"/>
</dbReference>
<sequence>MRKVDESKSIPKAYLGIFCGIPGNRISSVGPRRKSGDNRR</sequence>
<proteinExistence type="predicted"/>
<protein>
    <submittedName>
        <fullName evidence="1">Uncharacterized protein</fullName>
    </submittedName>
</protein>
<evidence type="ECO:0000313" key="2">
    <source>
        <dbReference type="Proteomes" id="UP000887013"/>
    </source>
</evidence>
<keyword evidence="2" id="KW-1185">Reference proteome</keyword>
<name>A0A8X6TF36_NEPPI</name>
<feature type="non-terminal residue" evidence="1">
    <location>
        <position position="40"/>
    </location>
</feature>
<evidence type="ECO:0000313" key="1">
    <source>
        <dbReference type="EMBL" id="GFT01453.1"/>
    </source>
</evidence>
<gene>
    <name evidence="1" type="ORF">NPIL_42101</name>
</gene>
<organism evidence="1 2">
    <name type="scientific">Nephila pilipes</name>
    <name type="common">Giant wood spider</name>
    <name type="synonym">Nephila maculata</name>
    <dbReference type="NCBI Taxonomy" id="299642"/>
    <lineage>
        <taxon>Eukaryota</taxon>
        <taxon>Metazoa</taxon>
        <taxon>Ecdysozoa</taxon>
        <taxon>Arthropoda</taxon>
        <taxon>Chelicerata</taxon>
        <taxon>Arachnida</taxon>
        <taxon>Araneae</taxon>
        <taxon>Araneomorphae</taxon>
        <taxon>Entelegynae</taxon>
        <taxon>Araneoidea</taxon>
        <taxon>Nephilidae</taxon>
        <taxon>Nephila</taxon>
    </lineage>
</organism>
<reference evidence="1" key="1">
    <citation type="submission" date="2020-08" db="EMBL/GenBank/DDBJ databases">
        <title>Multicomponent nature underlies the extraordinary mechanical properties of spider dragline silk.</title>
        <authorList>
            <person name="Kono N."/>
            <person name="Nakamura H."/>
            <person name="Mori M."/>
            <person name="Yoshida Y."/>
            <person name="Ohtoshi R."/>
            <person name="Malay A.D."/>
            <person name="Moran D.A.P."/>
            <person name="Tomita M."/>
            <person name="Numata K."/>
            <person name="Arakawa K."/>
        </authorList>
    </citation>
    <scope>NUCLEOTIDE SEQUENCE</scope>
</reference>